<feature type="region of interest" description="Disordered" evidence="18">
    <location>
        <begin position="16"/>
        <end position="69"/>
    </location>
</feature>
<evidence type="ECO:0000256" key="14">
    <source>
        <dbReference type="ARBA" id="ARBA00023288"/>
    </source>
</evidence>
<evidence type="ECO:0000313" key="19">
    <source>
        <dbReference type="EMBL" id="KAF0035089.1"/>
    </source>
</evidence>
<evidence type="ECO:0000256" key="18">
    <source>
        <dbReference type="SAM" id="MobiDB-lite"/>
    </source>
</evidence>
<evidence type="ECO:0000256" key="1">
    <source>
        <dbReference type="ARBA" id="ARBA00004115"/>
    </source>
</evidence>
<dbReference type="InterPro" id="IPR005595">
    <property type="entry name" value="TRAP_alpha"/>
</dbReference>
<evidence type="ECO:0000256" key="12">
    <source>
        <dbReference type="ARBA" id="ARBA00023136"/>
    </source>
</evidence>
<evidence type="ECO:0000256" key="10">
    <source>
        <dbReference type="ARBA" id="ARBA00022824"/>
    </source>
</evidence>
<dbReference type="GO" id="GO:0098552">
    <property type="term" value="C:side of membrane"/>
    <property type="evidence" value="ECO:0007669"/>
    <property type="project" value="UniProtKB-KW"/>
</dbReference>
<keyword evidence="9 17" id="KW-0732">Signal</keyword>
<evidence type="ECO:0000256" key="13">
    <source>
        <dbReference type="ARBA" id="ARBA00023180"/>
    </source>
</evidence>
<dbReference type="PANTHER" id="PTHR12924">
    <property type="entry name" value="TRANSLOCON-ASSOCIATED PROTEIN, ALPHA SUBUNIT"/>
    <property type="match status" value="1"/>
</dbReference>
<keyword evidence="12 17" id="KW-0472">Membrane</keyword>
<keyword evidence="13" id="KW-0325">Glycoprotein</keyword>
<evidence type="ECO:0000256" key="11">
    <source>
        <dbReference type="ARBA" id="ARBA00022989"/>
    </source>
</evidence>
<proteinExistence type="inferred from homology"/>
<evidence type="ECO:0000256" key="2">
    <source>
        <dbReference type="ARBA" id="ARBA00004609"/>
    </source>
</evidence>
<keyword evidence="17" id="KW-0106">Calcium</keyword>
<evidence type="ECO:0000256" key="15">
    <source>
        <dbReference type="ARBA" id="ARBA00025620"/>
    </source>
</evidence>
<comment type="similarity">
    <text evidence="4">Belongs to the neuritin family.</text>
</comment>
<reference evidence="19 20" key="1">
    <citation type="submission" date="2019-06" db="EMBL/GenBank/DDBJ databases">
        <title>Draft genomes of female and male turbot (Scophthalmus maximus).</title>
        <authorList>
            <person name="Xu H."/>
            <person name="Xu X.-W."/>
            <person name="Shao C."/>
            <person name="Chen S."/>
        </authorList>
    </citation>
    <scope>NUCLEOTIDE SEQUENCE [LARGE SCALE GENOMIC DNA]</scope>
    <source>
        <strain evidence="19">Ysfricsl-2016a</strain>
        <tissue evidence="19">Blood</tissue>
    </source>
</reference>
<dbReference type="EMBL" id="VEVO01000011">
    <property type="protein sequence ID" value="KAF0035089.1"/>
    <property type="molecule type" value="Genomic_DNA"/>
</dbReference>
<evidence type="ECO:0000313" key="20">
    <source>
        <dbReference type="Proteomes" id="UP000438429"/>
    </source>
</evidence>
<feature type="compositionally biased region" description="Acidic residues" evidence="18">
    <location>
        <begin position="26"/>
        <end position="65"/>
    </location>
</feature>
<keyword evidence="10 17" id="KW-0256">Endoplasmic reticulum</keyword>
<accession>A0A6A4SQY1</accession>
<feature type="transmembrane region" description="Helical" evidence="17">
    <location>
        <begin position="155"/>
        <end position="176"/>
    </location>
</feature>
<evidence type="ECO:0000256" key="17">
    <source>
        <dbReference type="RuleBase" id="RU368074"/>
    </source>
</evidence>
<organism evidence="19 20">
    <name type="scientific">Scophthalmus maximus</name>
    <name type="common">Turbot</name>
    <name type="synonym">Psetta maxima</name>
    <dbReference type="NCBI Taxonomy" id="52904"/>
    <lineage>
        <taxon>Eukaryota</taxon>
        <taxon>Metazoa</taxon>
        <taxon>Chordata</taxon>
        <taxon>Craniata</taxon>
        <taxon>Vertebrata</taxon>
        <taxon>Euteleostomi</taxon>
        <taxon>Actinopterygii</taxon>
        <taxon>Neopterygii</taxon>
        <taxon>Teleostei</taxon>
        <taxon>Neoteleostei</taxon>
        <taxon>Acanthomorphata</taxon>
        <taxon>Carangaria</taxon>
        <taxon>Pleuronectiformes</taxon>
        <taxon>Pleuronectoidei</taxon>
        <taxon>Scophthalmidae</taxon>
        <taxon>Scophthalmus</taxon>
    </lineage>
</organism>
<comment type="subcellular location">
    <subcellularLocation>
        <location evidence="2">Cell membrane</location>
        <topology evidence="2">Lipid-anchor</topology>
        <topology evidence="2">GPI-anchor</topology>
    </subcellularLocation>
    <subcellularLocation>
        <location evidence="1 17">Endoplasmic reticulum membrane</location>
        <topology evidence="1 17">Single-pass type I membrane protein</topology>
    </subcellularLocation>
</comment>
<keyword evidence="14" id="KW-0449">Lipoprotein</keyword>
<evidence type="ECO:0000256" key="4">
    <source>
        <dbReference type="ARBA" id="ARBA00008377"/>
    </source>
</evidence>
<keyword evidence="8 17" id="KW-0812">Transmembrane</keyword>
<comment type="subunit">
    <text evidence="17">Heterotetramer of TRAP-alpha, TRAP-beta, TRAP-delta and TRAP-gamma.</text>
</comment>
<dbReference type="GO" id="GO:0005789">
    <property type="term" value="C:endoplasmic reticulum membrane"/>
    <property type="evidence" value="ECO:0007669"/>
    <property type="project" value="UniProtKB-SubCell"/>
</dbReference>
<evidence type="ECO:0000256" key="7">
    <source>
        <dbReference type="ARBA" id="ARBA00022622"/>
    </source>
</evidence>
<evidence type="ECO:0000256" key="9">
    <source>
        <dbReference type="ARBA" id="ARBA00022729"/>
    </source>
</evidence>
<protein>
    <recommendedName>
        <fullName evidence="5 17">Translocon-associated protein subunit alpha</fullName>
        <shortName evidence="17">TRAP-alpha</shortName>
    </recommendedName>
    <alternativeName>
        <fullName evidence="16 17">Signal sequence receptor subunit alpha</fullName>
    </alternativeName>
</protein>
<dbReference type="AlphaFoldDB" id="A0A6A4SQY1"/>
<dbReference type="PANTHER" id="PTHR12924:SF1">
    <property type="entry name" value="TRANSLOCON-ASSOCIATED PROTEIN SUBUNIT ALPHA"/>
    <property type="match status" value="1"/>
</dbReference>
<name>A0A6A4SQY1_SCOMX</name>
<dbReference type="InterPro" id="IPR026144">
    <property type="entry name" value="Neuritin_fam"/>
</dbReference>
<gene>
    <name evidence="19" type="ORF">F2P81_012847</name>
</gene>
<dbReference type="GO" id="GO:0005886">
    <property type="term" value="C:plasma membrane"/>
    <property type="evidence" value="ECO:0007669"/>
    <property type="project" value="UniProtKB-SubCell"/>
</dbReference>
<evidence type="ECO:0000256" key="5">
    <source>
        <dbReference type="ARBA" id="ARBA00020280"/>
    </source>
</evidence>
<keyword evidence="11 17" id="KW-1133">Transmembrane helix</keyword>
<comment type="similarity">
    <text evidence="3 17">Belongs to the TRAP-alpha family.</text>
</comment>
<dbReference type="Pfam" id="PF15056">
    <property type="entry name" value="NRN1"/>
    <property type="match status" value="1"/>
</dbReference>
<dbReference type="Pfam" id="PF03896">
    <property type="entry name" value="TRAP_alpha"/>
    <property type="match status" value="1"/>
</dbReference>
<comment type="domain">
    <text evidence="17">Shows a remarkable charge distribution with the N-terminus being highly negatively charged, and the cytoplasmic C-terminus positively charged.</text>
</comment>
<dbReference type="GO" id="GO:0007399">
    <property type="term" value="P:nervous system development"/>
    <property type="evidence" value="ECO:0007669"/>
    <property type="project" value="InterPro"/>
</dbReference>
<keyword evidence="6" id="KW-1003">Cell membrane</keyword>
<keyword evidence="7" id="KW-0336">GPI-anchor</keyword>
<comment type="caution">
    <text evidence="19">The sequence shown here is derived from an EMBL/GenBank/DDBJ whole genome shotgun (WGS) entry which is preliminary data.</text>
</comment>
<comment type="function">
    <text evidence="15 17">TRAP proteins are part of a complex whose function is to bind calcium to the ER membrane and thereby regulate the retention of ER resident proteins. May be involved in the recycling of the translocation apparatus after completion of the translocation process or may function as a membrane-bound chaperone facilitating folding of translocated proteins.</text>
</comment>
<dbReference type="Proteomes" id="UP000438429">
    <property type="component" value="Unassembled WGS sequence"/>
</dbReference>
<evidence type="ECO:0000256" key="16">
    <source>
        <dbReference type="ARBA" id="ARBA00031071"/>
    </source>
</evidence>
<evidence type="ECO:0000256" key="6">
    <source>
        <dbReference type="ARBA" id="ARBA00022475"/>
    </source>
</evidence>
<evidence type="ECO:0000256" key="3">
    <source>
        <dbReference type="ARBA" id="ARBA00006776"/>
    </source>
</evidence>
<sequence>MLFLKSDPSVSRVTCHVSAESHSAEDIAEDADAALDEEEDEEEVLVEEDQMQTSEGDEEETDEAADSLLTSHTDADTTIIFTTGEEFYANEIVRFLVGFTNKGSQDFNVQSLEASFRYPQDFQFYIQNGNVFQTAIYNQTVTITEREEGLDGETMFLYVFLVGLVALMLFGMYQLLETRTKRRIPVKIEKGTGGMSDVDISWIPQETLNVMMALSLPASGDSADVNCEKIYQDFSDCVLELGESMDNYQENVTSESGVAAVCSHWEAFHTCALTALSDCEKEVSSIWETLRQDSRKMLFQGSLFDLCSPSSAPSICSHFAALTLPLMLMLIMTGPN</sequence>
<evidence type="ECO:0000256" key="8">
    <source>
        <dbReference type="ARBA" id="ARBA00022692"/>
    </source>
</evidence>